<evidence type="ECO:0000259" key="1">
    <source>
        <dbReference type="Pfam" id="PF00534"/>
    </source>
</evidence>
<dbReference type="PANTHER" id="PTHR45947">
    <property type="entry name" value="SULFOQUINOVOSYL TRANSFERASE SQD2"/>
    <property type="match status" value="1"/>
</dbReference>
<comment type="caution">
    <text evidence="2">The sequence shown here is derived from an EMBL/GenBank/DDBJ whole genome shotgun (WGS) entry which is preliminary data.</text>
</comment>
<dbReference type="AlphaFoldDB" id="A0AAW9S3K2"/>
<dbReference type="SUPFAM" id="SSF53756">
    <property type="entry name" value="UDP-Glycosyltransferase/glycogen phosphorylase"/>
    <property type="match status" value="1"/>
</dbReference>
<keyword evidence="3" id="KW-1185">Reference proteome</keyword>
<feature type="domain" description="Glycosyl transferase family 1" evidence="1">
    <location>
        <begin position="193"/>
        <end position="361"/>
    </location>
</feature>
<evidence type="ECO:0000313" key="3">
    <source>
        <dbReference type="Proteomes" id="UP001403385"/>
    </source>
</evidence>
<sequence length="384" mass="44107">MKKVLILYEFFTPAFKGGGIIRSLTNIVRNFHKEYEFYVLTTNTDLGESGPTILEDIQSNQWLDFEGVAKVKYLSRDQLTYSTFDKEISHIQPDTVYINGMFDLAFLIQPLRVLKASKRKVKIVVAPRGMLQKGALALKPLKKKVYLFLFKALGFHRGLYWHATDEQEVWDIKKMMGKGVSVSLASVLPDLREKSPKGLSKVARKLDLVTISVIAEKKNVGRVLSELEKFIHSDVQITYHIYGPVKDKEYWEGCQHKMKRFEGTNITVAYQGNVSPEQVANTYQQYHFMILPTFGENFGHAIFEALNAGRPVIISDKTPWRQLTRHRAGWDLAIDHNGALHEVLNSSLEMPQEQYDLWCEGAREMARKFVEDSRFSDEYKALFG</sequence>
<accession>A0AAW9S3K2</accession>
<keyword evidence="2" id="KW-0328">Glycosyltransferase</keyword>
<dbReference type="PANTHER" id="PTHR45947:SF3">
    <property type="entry name" value="SULFOQUINOVOSYL TRANSFERASE SQD2"/>
    <property type="match status" value="1"/>
</dbReference>
<dbReference type="Pfam" id="PF00534">
    <property type="entry name" value="Glycos_transf_1"/>
    <property type="match status" value="1"/>
</dbReference>
<dbReference type="RefSeq" id="WP_346822568.1">
    <property type="nucleotide sequence ID" value="NZ_JBDKWZ010000010.1"/>
</dbReference>
<name>A0AAW9S3K2_9BACT</name>
<dbReference type="Gene3D" id="3.40.50.2000">
    <property type="entry name" value="Glycogen Phosphorylase B"/>
    <property type="match status" value="1"/>
</dbReference>
<gene>
    <name evidence="2" type="ORF">AAG747_17835</name>
</gene>
<dbReference type="EMBL" id="JBDKWZ010000010">
    <property type="protein sequence ID" value="MEN7549790.1"/>
    <property type="molecule type" value="Genomic_DNA"/>
</dbReference>
<dbReference type="GO" id="GO:0016757">
    <property type="term" value="F:glycosyltransferase activity"/>
    <property type="evidence" value="ECO:0007669"/>
    <property type="project" value="UniProtKB-KW"/>
</dbReference>
<dbReference type="Proteomes" id="UP001403385">
    <property type="component" value="Unassembled WGS sequence"/>
</dbReference>
<protein>
    <submittedName>
        <fullName evidence="2">Glycosyltransferase</fullName>
        <ecNumber evidence="2">2.4.-.-</ecNumber>
    </submittedName>
</protein>
<dbReference type="EC" id="2.4.-.-" evidence="2"/>
<keyword evidence="2" id="KW-0808">Transferase</keyword>
<reference evidence="2 3" key="1">
    <citation type="submission" date="2024-04" db="EMBL/GenBank/DDBJ databases">
        <title>Novel genus in family Flammeovirgaceae.</title>
        <authorList>
            <person name="Nguyen T.H."/>
            <person name="Vuong T.Q."/>
            <person name="Le H."/>
            <person name="Kim S.-G."/>
        </authorList>
    </citation>
    <scope>NUCLEOTIDE SEQUENCE [LARGE SCALE GENOMIC DNA]</scope>
    <source>
        <strain evidence="2 3">JCM 23209</strain>
    </source>
</reference>
<organism evidence="2 3">
    <name type="scientific">Rapidithrix thailandica</name>
    <dbReference type="NCBI Taxonomy" id="413964"/>
    <lineage>
        <taxon>Bacteria</taxon>
        <taxon>Pseudomonadati</taxon>
        <taxon>Bacteroidota</taxon>
        <taxon>Cytophagia</taxon>
        <taxon>Cytophagales</taxon>
        <taxon>Flammeovirgaceae</taxon>
        <taxon>Rapidithrix</taxon>
    </lineage>
</organism>
<proteinExistence type="predicted"/>
<evidence type="ECO:0000313" key="2">
    <source>
        <dbReference type="EMBL" id="MEN7549790.1"/>
    </source>
</evidence>
<dbReference type="InterPro" id="IPR001296">
    <property type="entry name" value="Glyco_trans_1"/>
</dbReference>
<dbReference type="InterPro" id="IPR050194">
    <property type="entry name" value="Glycosyltransferase_grp1"/>
</dbReference>